<reference evidence="18 19" key="1">
    <citation type="submission" date="2017-09" db="EMBL/GenBank/DDBJ databases">
        <title>Depth-based differentiation of microbial function through sediment-hosted aquifers and enrichment of novel symbionts in the deep terrestrial subsurface.</title>
        <authorList>
            <person name="Probst A.J."/>
            <person name="Ladd B."/>
            <person name="Jarett J.K."/>
            <person name="Geller-Mcgrath D.E."/>
            <person name="Sieber C.M."/>
            <person name="Emerson J.B."/>
            <person name="Anantharaman K."/>
            <person name="Thomas B.C."/>
            <person name="Malmstrom R."/>
            <person name="Stieglmeier M."/>
            <person name="Klingl A."/>
            <person name="Woyke T."/>
            <person name="Ryan C.M."/>
            <person name="Banfield J.F."/>
        </authorList>
    </citation>
    <scope>NUCLEOTIDE SEQUENCE [LARGE SCALE GENOMIC DNA]</scope>
    <source>
        <strain evidence="18">CG08_land_8_20_14_0_20_45_16</strain>
    </source>
</reference>
<feature type="domain" description="UvrD-like helicase ATP-binding" evidence="16">
    <location>
        <begin position="10"/>
        <end position="311"/>
    </location>
</feature>
<keyword evidence="10" id="KW-0234">DNA repair</keyword>
<evidence type="ECO:0000313" key="19">
    <source>
        <dbReference type="Proteomes" id="UP000231343"/>
    </source>
</evidence>
<evidence type="ECO:0000259" key="16">
    <source>
        <dbReference type="PROSITE" id="PS51198"/>
    </source>
</evidence>
<dbReference type="InterPro" id="IPR014016">
    <property type="entry name" value="UvrD-like_ATP-bd"/>
</dbReference>
<keyword evidence="5 15" id="KW-0378">Hydrolase</keyword>
<dbReference type="InterPro" id="IPR000212">
    <property type="entry name" value="DNA_helicase_UvrD/REP"/>
</dbReference>
<dbReference type="PANTHER" id="PTHR11070:SF2">
    <property type="entry name" value="ATP-DEPENDENT DNA HELICASE SRS2"/>
    <property type="match status" value="1"/>
</dbReference>
<dbReference type="Pfam" id="PF13361">
    <property type="entry name" value="UvrD_C"/>
    <property type="match status" value="1"/>
</dbReference>
<dbReference type="GO" id="GO:0005524">
    <property type="term" value="F:ATP binding"/>
    <property type="evidence" value="ECO:0007669"/>
    <property type="project" value="UniProtKB-UniRule"/>
</dbReference>
<evidence type="ECO:0000256" key="2">
    <source>
        <dbReference type="ARBA" id="ARBA00022722"/>
    </source>
</evidence>
<dbReference type="InterPro" id="IPR011604">
    <property type="entry name" value="PDDEXK-like_dom_sf"/>
</dbReference>
<evidence type="ECO:0000256" key="9">
    <source>
        <dbReference type="ARBA" id="ARBA00023125"/>
    </source>
</evidence>
<dbReference type="Pfam" id="PF00580">
    <property type="entry name" value="UvrD-helicase"/>
    <property type="match status" value="1"/>
</dbReference>
<evidence type="ECO:0000256" key="11">
    <source>
        <dbReference type="ARBA" id="ARBA00023235"/>
    </source>
</evidence>
<dbReference type="InterPro" id="IPR038726">
    <property type="entry name" value="PDDEXK_AddAB-type"/>
</dbReference>
<evidence type="ECO:0000256" key="13">
    <source>
        <dbReference type="ARBA" id="ARBA00034808"/>
    </source>
</evidence>
<dbReference type="GO" id="GO:0004527">
    <property type="term" value="F:exonuclease activity"/>
    <property type="evidence" value="ECO:0007669"/>
    <property type="project" value="UniProtKB-KW"/>
</dbReference>
<comment type="similarity">
    <text evidence="1">Belongs to the helicase family. UvrD subfamily.</text>
</comment>
<evidence type="ECO:0000256" key="4">
    <source>
        <dbReference type="ARBA" id="ARBA00022763"/>
    </source>
</evidence>
<dbReference type="InterPro" id="IPR013986">
    <property type="entry name" value="DExx_box_DNA_helicase_dom_sf"/>
</dbReference>
<protein>
    <recommendedName>
        <fullName evidence="13">DNA 3'-5' helicase</fullName>
        <ecNumber evidence="13">5.6.2.4</ecNumber>
    </recommendedName>
</protein>
<dbReference type="InterPro" id="IPR014017">
    <property type="entry name" value="DNA_helicase_UvrD-like_C"/>
</dbReference>
<dbReference type="Proteomes" id="UP000231343">
    <property type="component" value="Unassembled WGS sequence"/>
</dbReference>
<dbReference type="InterPro" id="IPR011335">
    <property type="entry name" value="Restrct_endonuc-II-like"/>
</dbReference>
<dbReference type="InterPro" id="IPR027417">
    <property type="entry name" value="P-loop_NTPase"/>
</dbReference>
<dbReference type="Gene3D" id="3.90.320.10">
    <property type="match status" value="1"/>
</dbReference>
<keyword evidence="3 15" id="KW-0547">Nucleotide-binding</keyword>
<comment type="caution">
    <text evidence="18">The sequence shown here is derived from an EMBL/GenBank/DDBJ whole genome shotgun (WGS) entry which is preliminary data.</text>
</comment>
<keyword evidence="11" id="KW-0413">Isomerase</keyword>
<dbReference type="PROSITE" id="PS51198">
    <property type="entry name" value="UVRD_HELICASE_ATP_BIND"/>
    <property type="match status" value="1"/>
</dbReference>
<keyword evidence="6 15" id="KW-0347">Helicase</keyword>
<accession>A0A2H0Y201</accession>
<evidence type="ECO:0000256" key="8">
    <source>
        <dbReference type="ARBA" id="ARBA00022840"/>
    </source>
</evidence>
<gene>
    <name evidence="18" type="ORF">COT42_02490</name>
</gene>
<evidence type="ECO:0000256" key="15">
    <source>
        <dbReference type="PROSITE-ProRule" id="PRU00560"/>
    </source>
</evidence>
<keyword evidence="8 15" id="KW-0067">ATP-binding</keyword>
<dbReference type="SUPFAM" id="SSF52980">
    <property type="entry name" value="Restriction endonuclease-like"/>
    <property type="match status" value="1"/>
</dbReference>
<organism evidence="18 19">
    <name type="scientific">Candidatus Saganbacteria bacterium CG08_land_8_20_14_0_20_45_16</name>
    <dbReference type="NCBI Taxonomy" id="2014293"/>
    <lineage>
        <taxon>Bacteria</taxon>
        <taxon>Bacillati</taxon>
        <taxon>Saganbacteria</taxon>
    </lineage>
</organism>
<evidence type="ECO:0000256" key="6">
    <source>
        <dbReference type="ARBA" id="ARBA00022806"/>
    </source>
</evidence>
<comment type="catalytic activity">
    <reaction evidence="14">
        <text>ATP + H2O = ADP + phosphate + H(+)</text>
        <dbReference type="Rhea" id="RHEA:13065"/>
        <dbReference type="ChEBI" id="CHEBI:15377"/>
        <dbReference type="ChEBI" id="CHEBI:15378"/>
        <dbReference type="ChEBI" id="CHEBI:30616"/>
        <dbReference type="ChEBI" id="CHEBI:43474"/>
        <dbReference type="ChEBI" id="CHEBI:456216"/>
        <dbReference type="EC" id="5.6.2.4"/>
    </reaction>
</comment>
<proteinExistence type="inferred from homology"/>
<dbReference type="Gene3D" id="1.10.486.10">
    <property type="entry name" value="PCRA, domain 4"/>
    <property type="match status" value="1"/>
</dbReference>
<evidence type="ECO:0000256" key="14">
    <source>
        <dbReference type="ARBA" id="ARBA00048988"/>
    </source>
</evidence>
<dbReference type="Gene3D" id="3.40.50.300">
    <property type="entry name" value="P-loop containing nucleotide triphosphate hydrolases"/>
    <property type="match status" value="2"/>
</dbReference>
<evidence type="ECO:0000259" key="17">
    <source>
        <dbReference type="PROSITE" id="PS51217"/>
    </source>
</evidence>
<keyword evidence="9" id="KW-0238">DNA-binding</keyword>
<evidence type="ECO:0000313" key="18">
    <source>
        <dbReference type="EMBL" id="PIS30686.1"/>
    </source>
</evidence>
<dbReference type="Gene3D" id="1.10.10.160">
    <property type="match status" value="1"/>
</dbReference>
<dbReference type="PANTHER" id="PTHR11070">
    <property type="entry name" value="UVRD / RECB / PCRA DNA HELICASE FAMILY MEMBER"/>
    <property type="match status" value="1"/>
</dbReference>
<dbReference type="GO" id="GO:0043138">
    <property type="term" value="F:3'-5' DNA helicase activity"/>
    <property type="evidence" value="ECO:0007669"/>
    <property type="project" value="UniProtKB-EC"/>
</dbReference>
<evidence type="ECO:0000256" key="12">
    <source>
        <dbReference type="ARBA" id="ARBA00034617"/>
    </source>
</evidence>
<dbReference type="PROSITE" id="PS51217">
    <property type="entry name" value="UVRD_HELICASE_CTER"/>
    <property type="match status" value="1"/>
</dbReference>
<name>A0A2H0Y201_UNCSA</name>
<dbReference type="SUPFAM" id="SSF52540">
    <property type="entry name" value="P-loop containing nucleoside triphosphate hydrolases"/>
    <property type="match status" value="1"/>
</dbReference>
<feature type="domain" description="UvrD-like helicase C-terminal" evidence="17">
    <location>
        <begin position="312"/>
        <end position="627"/>
    </location>
</feature>
<dbReference type="AlphaFoldDB" id="A0A2H0Y201"/>
<keyword evidence="4" id="KW-0227">DNA damage</keyword>
<evidence type="ECO:0000256" key="7">
    <source>
        <dbReference type="ARBA" id="ARBA00022839"/>
    </source>
</evidence>
<dbReference type="EC" id="5.6.2.4" evidence="13"/>
<dbReference type="GO" id="GO:0003677">
    <property type="term" value="F:DNA binding"/>
    <property type="evidence" value="ECO:0007669"/>
    <property type="project" value="UniProtKB-KW"/>
</dbReference>
<dbReference type="GO" id="GO:0000725">
    <property type="term" value="P:recombinational repair"/>
    <property type="evidence" value="ECO:0007669"/>
    <property type="project" value="TreeGrafter"/>
</dbReference>
<evidence type="ECO:0000256" key="3">
    <source>
        <dbReference type="ARBA" id="ARBA00022741"/>
    </source>
</evidence>
<evidence type="ECO:0000256" key="10">
    <source>
        <dbReference type="ARBA" id="ARBA00023204"/>
    </source>
</evidence>
<dbReference type="CDD" id="cd17932">
    <property type="entry name" value="DEXQc_UvrD"/>
    <property type="match status" value="1"/>
</dbReference>
<sequence>MKASADEILEGLNPEQKKAVKHGLGPLLVIAGAGTGKTSVLIKRIAYLIASKKAKPEEILALTFTDKAAEEMEARVDRLVPYGYIDVSISTFHAFGDRILRDHAIDLGLTPDYRVLSAAEQLVFFREHIFDFPLHYYKSLSDPMRHIEAILKVISRAQDEDVSPEKYLAWAMGKLGKEGEAEKEEKEEGERQVEIAKIYQKYQELKAQKGFVDFADQVGLVLKLFRERPKVLGTLQKRYKYILVDEFQDTNYAQFELLKLLVGEKANITVVGDDDQSIYKFRGAAISNILGFEDKYQKAKKVVLTRNYRSTQIILDTAYRLIKHNNPDRLEVRSGIDKRLKAVLEPENEILDSKKKDDLGPTLKVSGAVQPQHKHFDRLSSEADWVASTIKKKVEQGYKYADFAILVRTNADTENFKQALNMLNIPQQASGNFGLYSFLEVQLLLSFLRSIGDLADSRSLFQLAVSPIYQLDPLDLQKLTTFAQRRNFTLHHVFSHLDDGGEEFEVLTDLKAESKATINKIMADINYYLDFAKEKTTGEVLYQFLKRSGYLAKLTREESLENESRVRNLSKLFQRIMEFREIAELDRVAEFVKYINILKEAGDNPETVNTDADLDAVNILTVHKAKGLEFRVVFVVSLVDEKFPVRRRSEPIELPAELVAEGLPKSDQHLAEERRLFYVAMTRAREELYLTSAFDYGGKRQRKVSPFVLEALDLPKADLSIIKLSAQDQLELFAPAEIAVPALKKFGGAEILHLSFYQIDDYLICPLKYKYVHILRVPLLPNHSIIYGSALHKAVQAYSVAKLNGQPFTENDLLKVLKHSWSPQGFISREHEEQRLGVAEKVLQEFYQRELGAGRQIKYVEEEFSIPKGGLLVRGRWDRVDEVDGKIYIVDYKSSEVKEQKKADLKAKNSLQLNIYALVWQEKFGKLPYQVELHFLESGLIGAITPTLSRVDNTWDKILTVEAGIRQADFSPKPSAFTCNYCAYSEICPAVKV</sequence>
<evidence type="ECO:0000256" key="1">
    <source>
        <dbReference type="ARBA" id="ARBA00009922"/>
    </source>
</evidence>
<comment type="catalytic activity">
    <reaction evidence="12">
        <text>Couples ATP hydrolysis with the unwinding of duplex DNA by translocating in the 3'-5' direction.</text>
        <dbReference type="EC" id="5.6.2.4"/>
    </reaction>
</comment>
<keyword evidence="2" id="KW-0540">Nuclease</keyword>
<feature type="binding site" evidence="15">
    <location>
        <begin position="31"/>
        <end position="38"/>
    </location>
    <ligand>
        <name>ATP</name>
        <dbReference type="ChEBI" id="CHEBI:30616"/>
    </ligand>
</feature>
<dbReference type="EMBL" id="PEYM01000050">
    <property type="protein sequence ID" value="PIS30686.1"/>
    <property type="molecule type" value="Genomic_DNA"/>
</dbReference>
<dbReference type="Pfam" id="PF12705">
    <property type="entry name" value="PDDEXK_1"/>
    <property type="match status" value="1"/>
</dbReference>
<keyword evidence="7" id="KW-0269">Exonuclease</keyword>
<evidence type="ECO:0000256" key="5">
    <source>
        <dbReference type="ARBA" id="ARBA00022801"/>
    </source>
</evidence>